<evidence type="ECO:0000256" key="4">
    <source>
        <dbReference type="ARBA" id="ARBA00022679"/>
    </source>
</evidence>
<dbReference type="SUPFAM" id="SSF57850">
    <property type="entry name" value="RING/U-box"/>
    <property type="match status" value="1"/>
</dbReference>
<feature type="region of interest" description="Disordered" evidence="13">
    <location>
        <begin position="199"/>
        <end position="218"/>
    </location>
</feature>
<evidence type="ECO:0000256" key="2">
    <source>
        <dbReference type="ARBA" id="ARBA00004141"/>
    </source>
</evidence>
<evidence type="ECO:0000256" key="6">
    <source>
        <dbReference type="ARBA" id="ARBA00022723"/>
    </source>
</evidence>
<feature type="region of interest" description="Disordered" evidence="13">
    <location>
        <begin position="65"/>
        <end position="114"/>
    </location>
</feature>
<dbReference type="Proteomes" id="UP000007014">
    <property type="component" value="Chromosome 20"/>
</dbReference>
<dbReference type="InterPro" id="IPR013083">
    <property type="entry name" value="Znf_RING/FYVE/PHD"/>
</dbReference>
<dbReference type="GO" id="GO:0016567">
    <property type="term" value="P:protein ubiquitination"/>
    <property type="evidence" value="ECO:0007669"/>
    <property type="project" value="TreeGrafter"/>
</dbReference>
<keyword evidence="9" id="KW-0862">Zinc</keyword>
<organism evidence="15 16">
    <name type="scientific">Cyanidioschyzon merolae (strain NIES-3377 / 10D)</name>
    <name type="common">Unicellular red alga</name>
    <dbReference type="NCBI Taxonomy" id="280699"/>
    <lineage>
        <taxon>Eukaryota</taxon>
        <taxon>Rhodophyta</taxon>
        <taxon>Bangiophyceae</taxon>
        <taxon>Cyanidiales</taxon>
        <taxon>Cyanidiaceae</taxon>
        <taxon>Cyanidioschyzon</taxon>
    </lineage>
</organism>
<dbReference type="InterPro" id="IPR001841">
    <property type="entry name" value="Znf_RING"/>
</dbReference>
<evidence type="ECO:0000256" key="11">
    <source>
        <dbReference type="ARBA" id="ARBA00023136"/>
    </source>
</evidence>
<dbReference type="KEGG" id="cme:CYME_CMT443C"/>
<dbReference type="STRING" id="280699.M1V7U2"/>
<dbReference type="GO" id="GO:0061630">
    <property type="term" value="F:ubiquitin protein ligase activity"/>
    <property type="evidence" value="ECO:0007669"/>
    <property type="project" value="UniProtKB-EC"/>
</dbReference>
<dbReference type="Pfam" id="PF13639">
    <property type="entry name" value="zf-RING_2"/>
    <property type="match status" value="1"/>
</dbReference>
<dbReference type="GeneID" id="16998210"/>
<keyword evidence="4" id="KW-0808">Transferase</keyword>
<feature type="domain" description="RING-type" evidence="14">
    <location>
        <begin position="290"/>
        <end position="331"/>
    </location>
</feature>
<dbReference type="AlphaFoldDB" id="M1V7U2"/>
<evidence type="ECO:0000256" key="8">
    <source>
        <dbReference type="ARBA" id="ARBA00022786"/>
    </source>
</evidence>
<evidence type="ECO:0000256" key="10">
    <source>
        <dbReference type="ARBA" id="ARBA00022989"/>
    </source>
</evidence>
<proteinExistence type="predicted"/>
<sequence length="395" mass="43668">MTDRQLYWGPGQSPADVSVQVVAVRENGGAISDDSDVEFVGEWQTEPTTAAACSLIEPDTMVLSERPSTSGPDARLASTQLQPGRRRRRSTAQATAIRTVPPEHGPGMAPGGNRRQRTVYQRIYRRLRELAGNRREVSSSRRNDSVIALPSSATFLESLEPFFSGEGWTLETLTSIPLSTDALDATVEPTWSPASAALDEHNRSSSTNNNNNNNNAIAPWNATSTRRVVRSGRSSRRTSRQQHWAVAMLNSFLQPSFDSLPSPRPNPCPRALVELLPLQTATEREESDACPICLSNYERGERLRRLPCLHLFHRTCIDRWFSKQNSCPVDKMSVADGFTDECAQSKLQALGVSNDEATACSSGVFHPGVEAPSDTVEALMSPPRRRQRVRQRRLS</sequence>
<dbReference type="PROSITE" id="PS50089">
    <property type="entry name" value="ZF_RING_2"/>
    <property type="match status" value="1"/>
</dbReference>
<comment type="catalytic activity">
    <reaction evidence="1">
        <text>S-ubiquitinyl-[E2 ubiquitin-conjugating enzyme]-L-cysteine + [acceptor protein]-L-lysine = [E2 ubiquitin-conjugating enzyme]-L-cysteine + N(6)-ubiquitinyl-[acceptor protein]-L-lysine.</text>
        <dbReference type="EC" id="2.3.2.27"/>
    </reaction>
</comment>
<keyword evidence="16" id="KW-1185">Reference proteome</keyword>
<dbReference type="OrthoDB" id="6080at2759"/>
<evidence type="ECO:0000313" key="15">
    <source>
        <dbReference type="EMBL" id="BAM83380.1"/>
    </source>
</evidence>
<reference evidence="15 16" key="2">
    <citation type="journal article" date="2007" name="BMC Biol.">
        <title>A 100%-complete sequence reveals unusually simple genomic features in the hot-spring red alga Cyanidioschyzon merolae.</title>
        <authorList>
            <person name="Nozaki H."/>
            <person name="Takano H."/>
            <person name="Misumi O."/>
            <person name="Terasawa K."/>
            <person name="Matsuzaki M."/>
            <person name="Maruyama S."/>
            <person name="Nishida K."/>
            <person name="Yagisawa F."/>
            <person name="Yoshida Y."/>
            <person name="Fujiwara T."/>
            <person name="Takio S."/>
            <person name="Tamura K."/>
            <person name="Chung S.J."/>
            <person name="Nakamura S."/>
            <person name="Kuroiwa H."/>
            <person name="Tanaka K."/>
            <person name="Sato N."/>
            <person name="Kuroiwa T."/>
        </authorList>
    </citation>
    <scope>NUCLEOTIDE SEQUENCE [LARGE SCALE GENOMIC DNA]</scope>
    <source>
        <strain evidence="15 16">10D</strain>
    </source>
</reference>
<keyword evidence="10" id="KW-1133">Transmembrane helix</keyword>
<dbReference type="EC" id="2.3.2.27" evidence="3"/>
<evidence type="ECO:0000313" key="16">
    <source>
        <dbReference type="Proteomes" id="UP000007014"/>
    </source>
</evidence>
<dbReference type="PANTHER" id="PTHR45977:SF4">
    <property type="entry name" value="RING-TYPE DOMAIN-CONTAINING PROTEIN"/>
    <property type="match status" value="1"/>
</dbReference>
<reference evidence="15 16" key="1">
    <citation type="journal article" date="2004" name="Nature">
        <title>Genome sequence of the ultrasmall unicellular red alga Cyanidioschyzon merolae 10D.</title>
        <authorList>
            <person name="Matsuzaki M."/>
            <person name="Misumi O."/>
            <person name="Shin-i T."/>
            <person name="Maruyama S."/>
            <person name="Takahara M."/>
            <person name="Miyagishima S."/>
            <person name="Mori T."/>
            <person name="Nishida K."/>
            <person name="Yagisawa F."/>
            <person name="Nishida K."/>
            <person name="Yoshida Y."/>
            <person name="Nishimura Y."/>
            <person name="Nakao S."/>
            <person name="Kobayashi T."/>
            <person name="Momoyama Y."/>
            <person name="Higashiyama T."/>
            <person name="Minoda A."/>
            <person name="Sano M."/>
            <person name="Nomoto H."/>
            <person name="Oishi K."/>
            <person name="Hayashi H."/>
            <person name="Ohta F."/>
            <person name="Nishizaka S."/>
            <person name="Haga S."/>
            <person name="Miura S."/>
            <person name="Morishita T."/>
            <person name="Kabeya Y."/>
            <person name="Terasawa K."/>
            <person name="Suzuki Y."/>
            <person name="Ishii Y."/>
            <person name="Asakawa S."/>
            <person name="Takano H."/>
            <person name="Ohta N."/>
            <person name="Kuroiwa H."/>
            <person name="Tanaka K."/>
            <person name="Shimizu N."/>
            <person name="Sugano S."/>
            <person name="Sato N."/>
            <person name="Nozaki H."/>
            <person name="Ogasawara N."/>
            <person name="Kohara Y."/>
            <person name="Kuroiwa T."/>
        </authorList>
    </citation>
    <scope>NUCLEOTIDE SEQUENCE [LARGE SCALE GENOMIC DNA]</scope>
    <source>
        <strain evidence="15 16">10D</strain>
    </source>
</reference>
<keyword evidence="5" id="KW-0812">Transmembrane</keyword>
<keyword evidence="7 12" id="KW-0863">Zinc-finger</keyword>
<dbReference type="GO" id="GO:0008270">
    <property type="term" value="F:zinc ion binding"/>
    <property type="evidence" value="ECO:0007669"/>
    <property type="project" value="UniProtKB-KW"/>
</dbReference>
<feature type="compositionally biased region" description="Polar residues" evidence="13">
    <location>
        <begin position="66"/>
        <end position="82"/>
    </location>
</feature>
<evidence type="ECO:0000256" key="1">
    <source>
        <dbReference type="ARBA" id="ARBA00000900"/>
    </source>
</evidence>
<dbReference type="PANTHER" id="PTHR45977">
    <property type="entry name" value="TARGET OF ERK KINASE MPK-1"/>
    <property type="match status" value="1"/>
</dbReference>
<dbReference type="CDD" id="cd16454">
    <property type="entry name" value="RING-H2_PA-TM-RING"/>
    <property type="match status" value="1"/>
</dbReference>
<dbReference type="GO" id="GO:0016020">
    <property type="term" value="C:membrane"/>
    <property type="evidence" value="ECO:0007669"/>
    <property type="project" value="UniProtKB-SubCell"/>
</dbReference>
<evidence type="ECO:0000256" key="7">
    <source>
        <dbReference type="ARBA" id="ARBA00022771"/>
    </source>
</evidence>
<accession>M1V7U2</accession>
<protein>
    <recommendedName>
        <fullName evidence="3">RING-type E3 ubiquitin transferase</fullName>
        <ecNumber evidence="3">2.3.2.27</ecNumber>
    </recommendedName>
</protein>
<dbReference type="GO" id="GO:0006511">
    <property type="term" value="P:ubiquitin-dependent protein catabolic process"/>
    <property type="evidence" value="ECO:0007669"/>
    <property type="project" value="TreeGrafter"/>
</dbReference>
<evidence type="ECO:0000256" key="5">
    <source>
        <dbReference type="ARBA" id="ARBA00022692"/>
    </source>
</evidence>
<comment type="subcellular location">
    <subcellularLocation>
        <location evidence="2">Membrane</location>
        <topology evidence="2">Multi-pass membrane protein</topology>
    </subcellularLocation>
</comment>
<dbReference type="SMART" id="SM00184">
    <property type="entry name" value="RING"/>
    <property type="match status" value="1"/>
</dbReference>
<evidence type="ECO:0000256" key="13">
    <source>
        <dbReference type="SAM" id="MobiDB-lite"/>
    </source>
</evidence>
<dbReference type="EMBL" id="AP006502">
    <property type="protein sequence ID" value="BAM83380.1"/>
    <property type="molecule type" value="Genomic_DNA"/>
</dbReference>
<evidence type="ECO:0000256" key="9">
    <source>
        <dbReference type="ARBA" id="ARBA00022833"/>
    </source>
</evidence>
<evidence type="ECO:0000256" key="3">
    <source>
        <dbReference type="ARBA" id="ARBA00012483"/>
    </source>
</evidence>
<evidence type="ECO:0000259" key="14">
    <source>
        <dbReference type="PROSITE" id="PS50089"/>
    </source>
</evidence>
<dbReference type="Gene3D" id="3.30.40.10">
    <property type="entry name" value="Zinc/RING finger domain, C3HC4 (zinc finger)"/>
    <property type="match status" value="1"/>
</dbReference>
<dbReference type="RefSeq" id="XP_005539416.1">
    <property type="nucleotide sequence ID" value="XM_005539359.1"/>
</dbReference>
<dbReference type="eggNOG" id="KOG0800">
    <property type="taxonomic scope" value="Eukaryota"/>
</dbReference>
<keyword evidence="6" id="KW-0479">Metal-binding</keyword>
<gene>
    <name evidence="15" type="ORF">CYME_CMT443C</name>
</gene>
<evidence type="ECO:0000256" key="12">
    <source>
        <dbReference type="PROSITE-ProRule" id="PRU00175"/>
    </source>
</evidence>
<keyword evidence="8" id="KW-0833">Ubl conjugation pathway</keyword>
<keyword evidence="11" id="KW-0472">Membrane</keyword>
<name>M1V7U2_CYAM1</name>